<sequence>MLIVKLFFGWVSQANLQSWVLAGRNKYTMCSPKYGMSMLYLFFVVDQTVP</sequence>
<dbReference type="Proteomes" id="UP000095283">
    <property type="component" value="Unplaced"/>
</dbReference>
<keyword evidence="1" id="KW-0732">Signal</keyword>
<organism evidence="2 3">
    <name type="scientific">Heterorhabditis bacteriophora</name>
    <name type="common">Entomopathogenic nematode worm</name>
    <dbReference type="NCBI Taxonomy" id="37862"/>
    <lineage>
        <taxon>Eukaryota</taxon>
        <taxon>Metazoa</taxon>
        <taxon>Ecdysozoa</taxon>
        <taxon>Nematoda</taxon>
        <taxon>Chromadorea</taxon>
        <taxon>Rhabditida</taxon>
        <taxon>Rhabditina</taxon>
        <taxon>Rhabditomorpha</taxon>
        <taxon>Strongyloidea</taxon>
        <taxon>Heterorhabditidae</taxon>
        <taxon>Heterorhabditis</taxon>
    </lineage>
</organism>
<dbReference type="AlphaFoldDB" id="A0A1I7WSD5"/>
<accession>A0A1I7WSD5</accession>
<protein>
    <submittedName>
        <fullName evidence="3">Uncharacterized protein</fullName>
    </submittedName>
</protein>
<proteinExistence type="predicted"/>
<feature type="chain" id="PRO_5009310841" evidence="1">
    <location>
        <begin position="17"/>
        <end position="50"/>
    </location>
</feature>
<name>A0A1I7WSD5_HETBA</name>
<evidence type="ECO:0000256" key="1">
    <source>
        <dbReference type="SAM" id="SignalP"/>
    </source>
</evidence>
<reference evidence="3" key="1">
    <citation type="submission" date="2016-11" db="UniProtKB">
        <authorList>
            <consortium name="WormBaseParasite"/>
        </authorList>
    </citation>
    <scope>IDENTIFICATION</scope>
</reference>
<dbReference type="WBParaSite" id="Hba_08071">
    <property type="protein sequence ID" value="Hba_08071"/>
    <property type="gene ID" value="Hba_08071"/>
</dbReference>
<evidence type="ECO:0000313" key="2">
    <source>
        <dbReference type="Proteomes" id="UP000095283"/>
    </source>
</evidence>
<feature type="signal peptide" evidence="1">
    <location>
        <begin position="1"/>
        <end position="16"/>
    </location>
</feature>
<evidence type="ECO:0000313" key="3">
    <source>
        <dbReference type="WBParaSite" id="Hba_08071"/>
    </source>
</evidence>
<keyword evidence="2" id="KW-1185">Reference proteome</keyword>